<dbReference type="AlphaFoldDB" id="A0AAF0TY86"/>
<evidence type="ECO:0000313" key="1">
    <source>
        <dbReference type="EMBL" id="WMV29498.1"/>
    </source>
</evidence>
<name>A0AAF0TY86_SOLVR</name>
<evidence type="ECO:0000313" key="2">
    <source>
        <dbReference type="Proteomes" id="UP001234989"/>
    </source>
</evidence>
<proteinExistence type="predicted"/>
<accession>A0AAF0TY86</accession>
<gene>
    <name evidence="1" type="ORF">MTR67_022883</name>
</gene>
<dbReference type="Proteomes" id="UP001234989">
    <property type="component" value="Chromosome 5"/>
</dbReference>
<protein>
    <submittedName>
        <fullName evidence="1">Uncharacterized protein</fullName>
    </submittedName>
</protein>
<keyword evidence="2" id="KW-1185">Reference proteome</keyword>
<sequence length="99" mass="11597">MSFSFPFKSVRNPYPPRNIQNLNLFLIKIFDYFIFKIHPFSPYKSPFFEHINSPSSKTEGGLLCSSESNNRFSGEIFVTVRKKGNPFLLLFLHFLNLFP</sequence>
<reference evidence="1" key="1">
    <citation type="submission" date="2023-08" db="EMBL/GenBank/DDBJ databases">
        <title>A de novo genome assembly of Solanum verrucosum Schlechtendal, a Mexican diploid species geographically isolated from the other diploid A-genome species in potato relatives.</title>
        <authorList>
            <person name="Hosaka K."/>
        </authorList>
    </citation>
    <scope>NUCLEOTIDE SEQUENCE</scope>
    <source>
        <tissue evidence="1">Young leaves</tissue>
    </source>
</reference>
<dbReference type="EMBL" id="CP133616">
    <property type="protein sequence ID" value="WMV29498.1"/>
    <property type="molecule type" value="Genomic_DNA"/>
</dbReference>
<organism evidence="1 2">
    <name type="scientific">Solanum verrucosum</name>
    <dbReference type="NCBI Taxonomy" id="315347"/>
    <lineage>
        <taxon>Eukaryota</taxon>
        <taxon>Viridiplantae</taxon>
        <taxon>Streptophyta</taxon>
        <taxon>Embryophyta</taxon>
        <taxon>Tracheophyta</taxon>
        <taxon>Spermatophyta</taxon>
        <taxon>Magnoliopsida</taxon>
        <taxon>eudicotyledons</taxon>
        <taxon>Gunneridae</taxon>
        <taxon>Pentapetalae</taxon>
        <taxon>asterids</taxon>
        <taxon>lamiids</taxon>
        <taxon>Solanales</taxon>
        <taxon>Solanaceae</taxon>
        <taxon>Solanoideae</taxon>
        <taxon>Solaneae</taxon>
        <taxon>Solanum</taxon>
    </lineage>
</organism>